<dbReference type="GO" id="GO:0032299">
    <property type="term" value="C:ribonuclease H2 complex"/>
    <property type="evidence" value="ECO:0007669"/>
    <property type="project" value="TreeGrafter"/>
</dbReference>
<keyword evidence="9 14" id="KW-0540">Nuclease</keyword>
<feature type="domain" description="RNase H type-2" evidence="17">
    <location>
        <begin position="102"/>
        <end position="321"/>
    </location>
</feature>
<dbReference type="GeneID" id="89468546"/>
<comment type="similarity">
    <text evidence="5 14">Belongs to the RNase HII family. RnhC subfamily.</text>
</comment>
<dbReference type="CDD" id="cd06590">
    <property type="entry name" value="RNase_HII_bacteria_HIII_like"/>
    <property type="match status" value="1"/>
</dbReference>
<dbReference type="PROSITE" id="PS51975">
    <property type="entry name" value="RNASE_H_2"/>
    <property type="match status" value="1"/>
</dbReference>
<dbReference type="SUPFAM" id="SSF53098">
    <property type="entry name" value="Ribonuclease H-like"/>
    <property type="match status" value="1"/>
</dbReference>
<dbReference type="EC" id="3.1.26.4" evidence="6 14"/>
<dbReference type="FunFam" id="3.30.420.10:FF:000047">
    <property type="entry name" value="Ribonuclease HIII"/>
    <property type="match status" value="1"/>
</dbReference>
<evidence type="ECO:0000256" key="13">
    <source>
        <dbReference type="ARBA" id="ARBA00022842"/>
    </source>
</evidence>
<dbReference type="InterPro" id="IPR024567">
    <property type="entry name" value="RNase_HII/HIII_dom"/>
</dbReference>
<evidence type="ECO:0000256" key="16">
    <source>
        <dbReference type="SAM" id="MobiDB-lite"/>
    </source>
</evidence>
<accession>A0A072NRM1</accession>
<evidence type="ECO:0000256" key="1">
    <source>
        <dbReference type="ARBA" id="ARBA00000077"/>
    </source>
</evidence>
<comment type="subcellular location">
    <subcellularLocation>
        <location evidence="4 14">Cytoplasm</location>
    </subcellularLocation>
</comment>
<proteinExistence type="inferred from homology"/>
<evidence type="ECO:0000259" key="17">
    <source>
        <dbReference type="PROSITE" id="PS51975"/>
    </source>
</evidence>
<comment type="catalytic activity">
    <reaction evidence="1 14 15">
        <text>Endonucleolytic cleavage to 5'-phosphomonoester.</text>
        <dbReference type="EC" id="3.1.26.4"/>
    </reaction>
</comment>
<dbReference type="PANTHER" id="PTHR10954:SF23">
    <property type="entry name" value="RIBONUCLEASE"/>
    <property type="match status" value="1"/>
</dbReference>
<evidence type="ECO:0000256" key="11">
    <source>
        <dbReference type="ARBA" id="ARBA00022759"/>
    </source>
</evidence>
<feature type="binding site" evidence="14 15">
    <location>
        <position position="108"/>
    </location>
    <ligand>
        <name>a divalent metal cation</name>
        <dbReference type="ChEBI" id="CHEBI:60240"/>
    </ligand>
</feature>
<dbReference type="OrthoDB" id="9777935at2"/>
<comment type="cofactor">
    <cofactor evidence="2">
        <name>Mg(2+)</name>
        <dbReference type="ChEBI" id="CHEBI:18420"/>
    </cofactor>
</comment>
<dbReference type="Gene3D" id="3.30.420.10">
    <property type="entry name" value="Ribonuclease H-like superfamily/Ribonuclease H"/>
    <property type="match status" value="1"/>
</dbReference>
<dbReference type="GO" id="GO:0003723">
    <property type="term" value="F:RNA binding"/>
    <property type="evidence" value="ECO:0007669"/>
    <property type="project" value="UniProtKB-UniRule"/>
</dbReference>
<protein>
    <recommendedName>
        <fullName evidence="7 14">Ribonuclease HIII</fullName>
        <shortName evidence="14">RNase HIII</shortName>
        <ecNumber evidence="6 14">3.1.26.4</ecNumber>
    </recommendedName>
</protein>
<dbReference type="CDD" id="cd14796">
    <property type="entry name" value="RNAse_HIII_N"/>
    <property type="match status" value="1"/>
</dbReference>
<comment type="cofactor">
    <cofactor evidence="14 15">
        <name>Mn(2+)</name>
        <dbReference type="ChEBI" id="CHEBI:29035"/>
    </cofactor>
    <cofactor evidence="14 15">
        <name>Mg(2+)</name>
        <dbReference type="ChEBI" id="CHEBI:18420"/>
    </cofactor>
    <text evidence="14 15">Manganese or magnesium. Binds 1 divalent metal ion per monomer in the absence of substrate. May bind a second metal ion after substrate binding.</text>
</comment>
<dbReference type="InterPro" id="IPR036397">
    <property type="entry name" value="RNaseH_sf"/>
</dbReference>
<keyword evidence="10 14" id="KW-0479">Metal-binding</keyword>
<dbReference type="RefSeq" id="WP_035194200.1">
    <property type="nucleotide sequence ID" value="NZ_JJRY01000003.1"/>
</dbReference>
<gene>
    <name evidence="14" type="primary">rnhC</name>
    <name evidence="18" type="ORF">M670_01310</name>
</gene>
<dbReference type="NCBIfam" id="TIGR00716">
    <property type="entry name" value="rnhC"/>
    <property type="match status" value="1"/>
</dbReference>
<keyword evidence="13 14" id="KW-0460">Magnesium</keyword>
<dbReference type="GO" id="GO:0005737">
    <property type="term" value="C:cytoplasm"/>
    <property type="evidence" value="ECO:0007669"/>
    <property type="project" value="UniProtKB-SubCell"/>
</dbReference>
<dbReference type="InterPro" id="IPR012337">
    <property type="entry name" value="RNaseH-like_sf"/>
</dbReference>
<reference evidence="18 19" key="1">
    <citation type="submission" date="2014-04" db="EMBL/GenBank/DDBJ databases">
        <title>Draft genome sequence of Bacillus azotoformans MEV2011, a (co-) denitrifying strain unable to grow in the presence of oxygen.</title>
        <authorList>
            <person name="Nielsen M."/>
            <person name="Schreiber L."/>
            <person name="Finster K."/>
            <person name="Schramm A."/>
        </authorList>
    </citation>
    <scope>NUCLEOTIDE SEQUENCE [LARGE SCALE GENOMIC DNA]</scope>
    <source>
        <strain evidence="18 19">MEV2011</strain>
    </source>
</reference>
<evidence type="ECO:0000256" key="8">
    <source>
        <dbReference type="ARBA" id="ARBA00022490"/>
    </source>
</evidence>
<evidence type="ECO:0000256" key="12">
    <source>
        <dbReference type="ARBA" id="ARBA00022801"/>
    </source>
</evidence>
<dbReference type="PATRIC" id="fig|1348973.3.peg.1279"/>
<dbReference type="GO" id="GO:0004523">
    <property type="term" value="F:RNA-DNA hybrid ribonuclease activity"/>
    <property type="evidence" value="ECO:0007669"/>
    <property type="project" value="UniProtKB-UniRule"/>
</dbReference>
<evidence type="ECO:0000256" key="4">
    <source>
        <dbReference type="ARBA" id="ARBA00004496"/>
    </source>
</evidence>
<evidence type="ECO:0000256" key="5">
    <source>
        <dbReference type="ARBA" id="ARBA00008378"/>
    </source>
</evidence>
<evidence type="ECO:0000256" key="7">
    <source>
        <dbReference type="ARBA" id="ARBA00021407"/>
    </source>
</evidence>
<dbReference type="GO" id="GO:0000287">
    <property type="term" value="F:magnesium ion binding"/>
    <property type="evidence" value="ECO:0007669"/>
    <property type="project" value="UniProtKB-UniRule"/>
</dbReference>
<dbReference type="HAMAP" id="MF_00053">
    <property type="entry name" value="RNase_HIII"/>
    <property type="match status" value="1"/>
</dbReference>
<name>A0A072NRM1_SCHAZ</name>
<dbReference type="InterPro" id="IPR012295">
    <property type="entry name" value="TBP_dom_sf"/>
</dbReference>
<dbReference type="InterPro" id="IPR001352">
    <property type="entry name" value="RNase_HII/HIII"/>
</dbReference>
<dbReference type="GO" id="GO:0043137">
    <property type="term" value="P:DNA replication, removal of RNA primer"/>
    <property type="evidence" value="ECO:0007669"/>
    <property type="project" value="TreeGrafter"/>
</dbReference>
<evidence type="ECO:0000256" key="15">
    <source>
        <dbReference type="PROSITE-ProRule" id="PRU01319"/>
    </source>
</evidence>
<feature type="region of interest" description="Disordered" evidence="16">
    <location>
        <begin position="64"/>
        <end position="94"/>
    </location>
</feature>
<feature type="binding site" evidence="14 15">
    <location>
        <position position="109"/>
    </location>
    <ligand>
        <name>a divalent metal cation</name>
        <dbReference type="ChEBI" id="CHEBI:60240"/>
    </ligand>
</feature>
<dbReference type="InterPro" id="IPR004641">
    <property type="entry name" value="RNase_HIII"/>
</dbReference>
<dbReference type="Pfam" id="PF11858">
    <property type="entry name" value="DUF3378"/>
    <property type="match status" value="1"/>
</dbReference>
<dbReference type="GO" id="GO:0006298">
    <property type="term" value="P:mismatch repair"/>
    <property type="evidence" value="ECO:0007669"/>
    <property type="project" value="TreeGrafter"/>
</dbReference>
<evidence type="ECO:0000313" key="19">
    <source>
        <dbReference type="Proteomes" id="UP000027936"/>
    </source>
</evidence>
<evidence type="ECO:0000256" key="2">
    <source>
        <dbReference type="ARBA" id="ARBA00001946"/>
    </source>
</evidence>
<comment type="function">
    <text evidence="3 14">Endonuclease that specifically degrades the RNA of RNA-DNA hybrids.</text>
</comment>
<organism evidence="18 19">
    <name type="scientific">Schinkia azotoformans MEV2011</name>
    <dbReference type="NCBI Taxonomy" id="1348973"/>
    <lineage>
        <taxon>Bacteria</taxon>
        <taxon>Bacillati</taxon>
        <taxon>Bacillota</taxon>
        <taxon>Bacilli</taxon>
        <taxon>Bacillales</taxon>
        <taxon>Bacillaceae</taxon>
        <taxon>Calidifontibacillus/Schinkia group</taxon>
        <taxon>Schinkia</taxon>
    </lineage>
</organism>
<evidence type="ECO:0000256" key="6">
    <source>
        <dbReference type="ARBA" id="ARBA00012180"/>
    </source>
</evidence>
<dbReference type="Gene3D" id="3.30.310.10">
    <property type="entry name" value="TATA-Binding Protein"/>
    <property type="match status" value="1"/>
</dbReference>
<dbReference type="AlphaFoldDB" id="A0A072NRM1"/>
<keyword evidence="12 14" id="KW-0378">Hydrolase</keyword>
<evidence type="ECO:0000313" key="18">
    <source>
        <dbReference type="EMBL" id="KEF39538.1"/>
    </source>
</evidence>
<evidence type="ECO:0000256" key="9">
    <source>
        <dbReference type="ARBA" id="ARBA00022722"/>
    </source>
</evidence>
<evidence type="ECO:0000256" key="10">
    <source>
        <dbReference type="ARBA" id="ARBA00022723"/>
    </source>
</evidence>
<dbReference type="PIRSF" id="PIRSF037748">
    <property type="entry name" value="RnhC"/>
    <property type="match status" value="1"/>
</dbReference>
<evidence type="ECO:0000256" key="14">
    <source>
        <dbReference type="HAMAP-Rule" id="MF_00053"/>
    </source>
</evidence>
<comment type="caution">
    <text evidence="18">The sequence shown here is derived from an EMBL/GenBank/DDBJ whole genome shotgun (WGS) entry which is preliminary data.</text>
</comment>
<sequence>MSNTVLTVTKDTIYKMKEHYKNAITKQNPPGSVFVAKPNGCTITAYNSGKVLFQGNGASIEAAKWGANKPSQSSTSKSSSTKKKNIAANSGRYAPPPNIGQLSIIGSDEVGTGDYFGPITVTAAYVSNDKIELLKELGVKDSKDLNDTQIAKIAEQIIPIVPHSLLILRNAKYNELEQSGMNQGKLKAMLHNQAISKVLTRVKSENNVDGILIDQFCQPDVFFHYLLGKSIPWKSSENVYFSTKAEGIHIAVAAASIIARYAFVKEFEKLSKMAGFELPKGAGPKVDQKAAEFIKKYGEASLTKVAKLHFANTDKAKRLIK</sequence>
<evidence type="ECO:0000256" key="3">
    <source>
        <dbReference type="ARBA" id="ARBA00004065"/>
    </source>
</evidence>
<feature type="binding site" evidence="14 15">
    <location>
        <position position="214"/>
    </location>
    <ligand>
        <name>a divalent metal cation</name>
        <dbReference type="ChEBI" id="CHEBI:60240"/>
    </ligand>
</feature>
<dbReference type="InterPro" id="IPR024568">
    <property type="entry name" value="RNase_HIII_N"/>
</dbReference>
<keyword evidence="8 14" id="KW-0963">Cytoplasm</keyword>
<keyword evidence="11 14" id="KW-0255">Endonuclease</keyword>
<dbReference type="Pfam" id="PF01351">
    <property type="entry name" value="RNase_HII"/>
    <property type="match status" value="1"/>
</dbReference>
<dbReference type="EMBL" id="JJRY01000003">
    <property type="protein sequence ID" value="KEF39538.1"/>
    <property type="molecule type" value="Genomic_DNA"/>
</dbReference>
<dbReference type="PANTHER" id="PTHR10954">
    <property type="entry name" value="RIBONUCLEASE H2 SUBUNIT A"/>
    <property type="match status" value="1"/>
</dbReference>
<dbReference type="Proteomes" id="UP000027936">
    <property type="component" value="Unassembled WGS sequence"/>
</dbReference>